<name>A0AC34RFM7_9BILA</name>
<dbReference type="WBParaSite" id="JU765_v2.g6287.t1">
    <property type="protein sequence ID" value="JU765_v2.g6287.t1"/>
    <property type="gene ID" value="JU765_v2.g6287"/>
</dbReference>
<evidence type="ECO:0000313" key="1">
    <source>
        <dbReference type="Proteomes" id="UP000887576"/>
    </source>
</evidence>
<protein>
    <submittedName>
        <fullName evidence="2">Hexosyltransferase</fullName>
    </submittedName>
</protein>
<reference evidence="2" key="1">
    <citation type="submission" date="2022-11" db="UniProtKB">
        <authorList>
            <consortium name="WormBaseParasite"/>
        </authorList>
    </citation>
    <scope>IDENTIFICATION</scope>
</reference>
<sequence length="351" mass="41254">MICHHFRRRTKVYWRHLMTRNAGKTRFYVVILSFLFLTLYCLGFTDYLFEKDFTEFQWPPFVNVHEQVVRQLLNEKSEYMYVNNWMDYDVYLEPSCLSNRLTRKKSLLIVVKTAPNRLQNRDGIRATWGKAFQYGNWRIRTVFVMGKMPFSEFKVYGNVLQAEQKQCDDLLVGDFYDGYRNNTLKFMHSIKYANSYCDSGTVPYVLLVDDDYFVSIPNLCSELEKHSPNERLYMGWRFDSSPFRLSFAKHKISLDSYPFNKYPPYISAGAVLLTSQTIREFFLAIQYVQLFPFDDVFAGIIAYQLGISPQHSENFPFWGVDDASQSFARLIAVHGYSSQGLVNVYAKMNPN</sequence>
<proteinExistence type="predicted"/>
<evidence type="ECO:0000313" key="2">
    <source>
        <dbReference type="WBParaSite" id="JU765_v2.g6287.t1"/>
    </source>
</evidence>
<accession>A0AC34RFM7</accession>
<dbReference type="Proteomes" id="UP000887576">
    <property type="component" value="Unplaced"/>
</dbReference>
<organism evidence="1 2">
    <name type="scientific">Panagrolaimus sp. JU765</name>
    <dbReference type="NCBI Taxonomy" id="591449"/>
    <lineage>
        <taxon>Eukaryota</taxon>
        <taxon>Metazoa</taxon>
        <taxon>Ecdysozoa</taxon>
        <taxon>Nematoda</taxon>
        <taxon>Chromadorea</taxon>
        <taxon>Rhabditida</taxon>
        <taxon>Tylenchina</taxon>
        <taxon>Panagrolaimomorpha</taxon>
        <taxon>Panagrolaimoidea</taxon>
        <taxon>Panagrolaimidae</taxon>
        <taxon>Panagrolaimus</taxon>
    </lineage>
</organism>